<gene>
    <name evidence="15" type="ORF">EVOR1521_LOCUS25045</name>
</gene>
<dbReference type="GO" id="GO:0030955">
    <property type="term" value="F:potassium ion binding"/>
    <property type="evidence" value="ECO:0007669"/>
    <property type="project" value="InterPro"/>
</dbReference>
<keyword evidence="9" id="KW-0067">ATP-binding</keyword>
<dbReference type="EC" id="2.7.1.40" evidence="4 13"/>
<keyword evidence="6" id="KW-0479">Metal-binding</keyword>
<comment type="catalytic activity">
    <reaction evidence="13">
        <text>pyruvate + ATP = phosphoenolpyruvate + ADP + H(+)</text>
        <dbReference type="Rhea" id="RHEA:18157"/>
        <dbReference type="ChEBI" id="CHEBI:15361"/>
        <dbReference type="ChEBI" id="CHEBI:15378"/>
        <dbReference type="ChEBI" id="CHEBI:30616"/>
        <dbReference type="ChEBI" id="CHEBI:58702"/>
        <dbReference type="ChEBI" id="CHEBI:456216"/>
        <dbReference type="EC" id="2.7.1.40"/>
    </reaction>
</comment>
<name>A0AA36JAG1_9DINO</name>
<dbReference type="GO" id="GO:0004743">
    <property type="term" value="F:pyruvate kinase activity"/>
    <property type="evidence" value="ECO:0007669"/>
    <property type="project" value="UniProtKB-EC"/>
</dbReference>
<evidence type="ECO:0000256" key="4">
    <source>
        <dbReference type="ARBA" id="ARBA00012142"/>
    </source>
</evidence>
<dbReference type="PRINTS" id="PR01050">
    <property type="entry name" value="PYRUVTKNASE"/>
</dbReference>
<evidence type="ECO:0000256" key="1">
    <source>
        <dbReference type="ARBA" id="ARBA00001958"/>
    </source>
</evidence>
<comment type="cofactor">
    <cofactor evidence="1">
        <name>K(+)</name>
        <dbReference type="ChEBI" id="CHEBI:29103"/>
    </cofactor>
</comment>
<evidence type="ECO:0000256" key="2">
    <source>
        <dbReference type="ARBA" id="ARBA00004997"/>
    </source>
</evidence>
<keyword evidence="12" id="KW-0670">Pyruvate</keyword>
<comment type="pathway">
    <text evidence="2 13">Carbohydrate degradation; glycolysis; pyruvate from D-glyceraldehyde 3-phosphate: step 5/5.</text>
</comment>
<evidence type="ECO:0000256" key="8">
    <source>
        <dbReference type="ARBA" id="ARBA00022777"/>
    </source>
</evidence>
<dbReference type="NCBIfam" id="TIGR01064">
    <property type="entry name" value="pyruv_kin"/>
    <property type="match status" value="5"/>
</dbReference>
<reference evidence="15" key="1">
    <citation type="submission" date="2023-08" db="EMBL/GenBank/DDBJ databases">
        <authorList>
            <person name="Chen Y."/>
            <person name="Shah S."/>
            <person name="Dougan E. K."/>
            <person name="Thang M."/>
            <person name="Chan C."/>
        </authorList>
    </citation>
    <scope>NUCLEOTIDE SEQUENCE</scope>
</reference>
<dbReference type="InterPro" id="IPR001697">
    <property type="entry name" value="Pyr_Knase"/>
</dbReference>
<keyword evidence="16" id="KW-1185">Reference proteome</keyword>
<feature type="domain" description="Pyruvate kinase barrel" evidence="14">
    <location>
        <begin position="899"/>
        <end position="1233"/>
    </location>
</feature>
<keyword evidence="10 13" id="KW-0460">Magnesium</keyword>
<dbReference type="PANTHER" id="PTHR11817">
    <property type="entry name" value="PYRUVATE KINASE"/>
    <property type="match status" value="1"/>
</dbReference>
<protein>
    <recommendedName>
        <fullName evidence="4 13">Pyruvate kinase</fullName>
        <ecNumber evidence="4 13">2.7.1.40</ecNumber>
    </recommendedName>
</protein>
<dbReference type="GO" id="GO:0005524">
    <property type="term" value="F:ATP binding"/>
    <property type="evidence" value="ECO:0007669"/>
    <property type="project" value="UniProtKB-KW"/>
</dbReference>
<dbReference type="Gene3D" id="3.20.20.60">
    <property type="entry name" value="Phosphoenolpyruvate-binding domains"/>
    <property type="match status" value="5"/>
</dbReference>
<dbReference type="InterPro" id="IPR015806">
    <property type="entry name" value="Pyrv_Knase_insert_dom_sf"/>
</dbReference>
<feature type="domain" description="Pyruvate kinase barrel" evidence="14">
    <location>
        <begin position="1274"/>
        <end position="1608"/>
    </location>
</feature>
<keyword evidence="8 13" id="KW-0418">Kinase</keyword>
<dbReference type="GO" id="GO:0000287">
    <property type="term" value="F:magnesium ion binding"/>
    <property type="evidence" value="ECO:0007669"/>
    <property type="project" value="InterPro"/>
</dbReference>
<dbReference type="SUPFAM" id="SSF50800">
    <property type="entry name" value="PK beta-barrel domain-like"/>
    <property type="match status" value="5"/>
</dbReference>
<dbReference type="InterPro" id="IPR015813">
    <property type="entry name" value="Pyrv/PenolPyrv_kinase-like_dom"/>
</dbReference>
<dbReference type="Pfam" id="PF00224">
    <property type="entry name" value="PK"/>
    <property type="match status" value="5"/>
</dbReference>
<evidence type="ECO:0000256" key="7">
    <source>
        <dbReference type="ARBA" id="ARBA00022741"/>
    </source>
</evidence>
<dbReference type="Proteomes" id="UP001178507">
    <property type="component" value="Unassembled WGS sequence"/>
</dbReference>
<evidence type="ECO:0000256" key="6">
    <source>
        <dbReference type="ARBA" id="ARBA00022723"/>
    </source>
</evidence>
<evidence type="ECO:0000256" key="10">
    <source>
        <dbReference type="ARBA" id="ARBA00022842"/>
    </source>
</evidence>
<evidence type="ECO:0000313" key="15">
    <source>
        <dbReference type="EMBL" id="CAJ1402074.1"/>
    </source>
</evidence>
<dbReference type="EMBL" id="CAUJNA010003438">
    <property type="protein sequence ID" value="CAJ1402074.1"/>
    <property type="molecule type" value="Genomic_DNA"/>
</dbReference>
<dbReference type="GO" id="GO:0016301">
    <property type="term" value="F:kinase activity"/>
    <property type="evidence" value="ECO:0007669"/>
    <property type="project" value="UniProtKB-KW"/>
</dbReference>
<evidence type="ECO:0000256" key="13">
    <source>
        <dbReference type="RuleBase" id="RU000504"/>
    </source>
</evidence>
<evidence type="ECO:0000313" key="16">
    <source>
        <dbReference type="Proteomes" id="UP001178507"/>
    </source>
</evidence>
<evidence type="ECO:0000256" key="9">
    <source>
        <dbReference type="ARBA" id="ARBA00022840"/>
    </source>
</evidence>
<proteinExistence type="inferred from homology"/>
<evidence type="ECO:0000256" key="12">
    <source>
        <dbReference type="ARBA" id="ARBA00023317"/>
    </source>
</evidence>
<accession>A0AA36JAG1</accession>
<comment type="caution">
    <text evidence="15">The sequence shown here is derived from an EMBL/GenBank/DDBJ whole genome shotgun (WGS) entry which is preliminary data.</text>
</comment>
<sequence>MYQREDVNVGKLLKRLPKAVRSKVQSKECWTIFKKYDAFQREKLEGSSLWKALLEALPESFAQAILNNQYGWSLQQDSVHAFTGCGRDGEPAVSFIKFPEYVKFTLALILHKYSVHSQVLDCKMALKPQELDHSKRKTKVVASLGPASWSEEMIPKMIEAGTDIFRLNCSHRRGGDFERVYPLIRKYSKLLGRRVECLGDLQGPKFRVGELEGEPVPLIEGEVVEFGICKDDNDLIKPGRITMKPTKEQLALVKACKVGIDLLIEDGIMKVTVVEKLSDTELKVKIIRGGKLKARKGVNVPDCEIDCAALTEKDIEDAEYLLQLDPPVEYICVSFAQKAQDLQELIDIMDRLKVPAEKRPKICPKIEKPQALSNIEGIIEKSQALMVARGDLGVELELERVPFAQKLLIARAKKAGLFVINATQMVESMIENPVPTRAEVTDLQNAVFDGADAVMLSGEAASGKFPCESVRAEADAVLEAEAVRDFLKPQVPHAAVVDEANKPRELDDSKRKTKVVASLGPASWSEEMIPKMIAAGTDIFRLNCSHRRGGDFERVYPLIRKTAKEMGKDVICLGDLQGPKFRVGELAADPVELKNGEVLEFGICKDDSDLIRPGRITMKPTLEQNALVKACKPGTPLLLEDGIMEVKVVEKCSETELKVEVVRGGKLKARKGVNVPDVEIDCAALTSKDIEDAEFLLQLDPPIEYICVSFAQKGQDLQELIDIMDRLKVPQEKRPKICPKIEKPQAFTNIEGIIAKSQALMVARGDLGVELGLNRVPFAQKLLIQRAKQAGLFVITATQMVESMIENPVPTRAEVSDVMNAIWDGSDAVMLSGEAASGKYPCEAVMAEAAASREAESVKHRLQQACPFVAIDGHMPLRPPKAVHCGMALKRQETDHSKRKTKVVASLGPASWSEEMIPKMIEAGTDIFRLNCSHRRGGDFERVYPLIRKTAKELGKQVECLGDLQGPKFRVGELAADPVQLKDGEVFEFGICKDDNDLIRPGRITMKPTIEQNALVKACQPGTPLLLEDGIMEVKVVEKCSETELKVKVVRGGKLKARKGVNVPTVQIDCAALTEKDVEDAEFLLKLEPPIEYICVSFVQKAQDLQELIDIMDRLQIPQERRPKICPKIEKPQALTNIDGIITKSQALMVARGDLGVELELERVPFAQKLLIRRAKDAGLFVINATQMVESMIEQPVPTRAEVSDLQNAVWDGADAVMLSGEAASGKFPCEAVRAEADAALEAESVKHLLVPQVFDDYVVEEGNKPRELDDGKRKTKVVASLGPSSWSDEMIQKMILAGTDIFRLNCSHRRGGDFERVYPLIRKHSKELGVTVQCLGDLQGPKFRVGELAGDPVELKNGDVLEFGICKDDADTIKPGRITMKPTTEQNALVEACKVGTVLLIEDGLMEVKVTEKCSNTELKVEVLRGGKLKARKGVNVPDLEINCAALTSKDIEDAEFLLQLDPPIEYICVSFVQKGQDLQELIDIMDRLKIPAERRPKICPKIEKPQALTNIDGIIAKSQALMVARGDLGVELELERVPFAQKLLIRKAKDAGLFVINATQMVESMIENPVPTRAEVSDLQNAIWDGADAVMLSGEAASGKFPCESVKAEAAAALEAESVKDLLQVRLPLDYCCDEGNKPRELDDSKRRTKVVSSLGPASWSEEMIPKMIEAGTDIFRLNCSHRRGGDFERVYPLIRKTAKEMGKKVECLGDLQGPKFRVGELAGEPVPLQNGDILEFGICVDDNDNIRPGRITMKPTLEQNALVKGCQVGTTLLIEDGIMEVVVTEKISDTELKVQVTRGGKLKARKGVNVPDIEIDCAALTVKDIEDAEFLLQLDPPVEYICVSFAQKAQDLQELIDIMNRLQIPPERRPKICPKIEKPQALTNIDGIIEKSEALMVARGDLGVELGLNRVPFAQKLLIRKAKDAGLFVITATQMVESMIEAPVPTRAEVSDLCNAVWDGTDAVMLSGEAASGKYPLEAVMAEAAAVREAESVEHRMLPAIPVVV</sequence>
<dbReference type="InterPro" id="IPR040442">
    <property type="entry name" value="Pyrv_kinase-like_dom_sf"/>
</dbReference>
<dbReference type="InterPro" id="IPR015793">
    <property type="entry name" value="Pyrv_Knase_brl"/>
</dbReference>
<evidence type="ECO:0000256" key="11">
    <source>
        <dbReference type="ARBA" id="ARBA00023152"/>
    </source>
</evidence>
<dbReference type="InterPro" id="IPR011037">
    <property type="entry name" value="Pyrv_Knase-like_insert_dom_sf"/>
</dbReference>
<feature type="domain" description="Pyruvate kinase barrel" evidence="14">
    <location>
        <begin position="136"/>
        <end position="470"/>
    </location>
</feature>
<keyword evidence="5 13" id="KW-0808">Transferase</keyword>
<keyword evidence="7" id="KW-0547">Nucleotide-binding</keyword>
<evidence type="ECO:0000259" key="14">
    <source>
        <dbReference type="Pfam" id="PF00224"/>
    </source>
</evidence>
<feature type="domain" description="Pyruvate kinase barrel" evidence="14">
    <location>
        <begin position="1649"/>
        <end position="1983"/>
    </location>
</feature>
<evidence type="ECO:0000256" key="5">
    <source>
        <dbReference type="ARBA" id="ARBA00022679"/>
    </source>
</evidence>
<organism evidence="15 16">
    <name type="scientific">Effrenium voratum</name>
    <dbReference type="NCBI Taxonomy" id="2562239"/>
    <lineage>
        <taxon>Eukaryota</taxon>
        <taxon>Sar</taxon>
        <taxon>Alveolata</taxon>
        <taxon>Dinophyceae</taxon>
        <taxon>Suessiales</taxon>
        <taxon>Symbiodiniaceae</taxon>
        <taxon>Effrenium</taxon>
    </lineage>
</organism>
<feature type="domain" description="Pyruvate kinase barrel" evidence="14">
    <location>
        <begin position="511"/>
        <end position="845"/>
    </location>
</feature>
<keyword evidence="11 13" id="KW-0324">Glycolysis</keyword>
<evidence type="ECO:0000256" key="3">
    <source>
        <dbReference type="ARBA" id="ARBA00008663"/>
    </source>
</evidence>
<dbReference type="Gene3D" id="2.40.33.10">
    <property type="entry name" value="PK beta-barrel domain-like"/>
    <property type="match status" value="5"/>
</dbReference>
<dbReference type="SUPFAM" id="SSF51621">
    <property type="entry name" value="Phosphoenolpyruvate/pyruvate domain"/>
    <property type="match status" value="5"/>
</dbReference>
<comment type="similarity">
    <text evidence="3 13">Belongs to the pyruvate kinase family.</text>
</comment>